<evidence type="ECO:0000313" key="7">
    <source>
        <dbReference type="Ensembl" id="ENSLLEP00000038644.1"/>
    </source>
</evidence>
<dbReference type="Pfam" id="PF12196">
    <property type="entry name" value="hNIFK_binding"/>
    <property type="match status" value="1"/>
</dbReference>
<dbReference type="Proteomes" id="UP000694569">
    <property type="component" value="Unplaced"/>
</dbReference>
<gene>
    <name evidence="7" type="primary">NIFK</name>
</gene>
<protein>
    <submittedName>
        <fullName evidence="7">Nucleolar protein interacting with the FHA domain of MKI67</fullName>
    </submittedName>
</protein>
<dbReference type="OrthoDB" id="21467at2759"/>
<evidence type="ECO:0000259" key="6">
    <source>
        <dbReference type="PROSITE" id="PS50102"/>
    </source>
</evidence>
<dbReference type="SMART" id="SM00360">
    <property type="entry name" value="RRM"/>
    <property type="match status" value="1"/>
</dbReference>
<dbReference type="Gene3D" id="3.30.70.330">
    <property type="match status" value="1"/>
</dbReference>
<evidence type="ECO:0000256" key="1">
    <source>
        <dbReference type="ARBA" id="ARBA00004604"/>
    </source>
</evidence>
<comment type="subcellular location">
    <subcellularLocation>
        <location evidence="1">Nucleus</location>
        <location evidence="1">Nucleolus</location>
    </subcellularLocation>
</comment>
<dbReference type="GO" id="GO:0003723">
    <property type="term" value="F:RNA binding"/>
    <property type="evidence" value="ECO:0007669"/>
    <property type="project" value="UniProtKB-UniRule"/>
</dbReference>
<dbReference type="InterPro" id="IPR012677">
    <property type="entry name" value="Nucleotide-bd_a/b_plait_sf"/>
</dbReference>
<dbReference type="Ensembl" id="ENSLLET00000040173.1">
    <property type="protein sequence ID" value="ENSLLEP00000038644.1"/>
    <property type="gene ID" value="ENSLLEG00000024529.1"/>
</dbReference>
<keyword evidence="8" id="KW-1185">Reference proteome</keyword>
<dbReference type="PANTHER" id="PTHR46754">
    <property type="entry name" value="MKI67 FHA DOMAIN-INTERACTING NUCLEOLAR PHOSPHOPROTEIN"/>
    <property type="match status" value="1"/>
</dbReference>
<evidence type="ECO:0000256" key="2">
    <source>
        <dbReference type="ARBA" id="ARBA00022884"/>
    </source>
</evidence>
<feature type="region of interest" description="Disordered" evidence="5">
    <location>
        <begin position="249"/>
        <end position="305"/>
    </location>
</feature>
<reference evidence="7" key="1">
    <citation type="submission" date="2025-08" db="UniProtKB">
        <authorList>
            <consortium name="Ensembl"/>
        </authorList>
    </citation>
    <scope>IDENTIFICATION</scope>
</reference>
<evidence type="ECO:0000256" key="3">
    <source>
        <dbReference type="ARBA" id="ARBA00023242"/>
    </source>
</evidence>
<dbReference type="CDD" id="cd12307">
    <property type="entry name" value="RRM_NIFK_like"/>
    <property type="match status" value="1"/>
</dbReference>
<evidence type="ECO:0000313" key="8">
    <source>
        <dbReference type="Proteomes" id="UP000694569"/>
    </source>
</evidence>
<keyword evidence="3" id="KW-0539">Nucleus</keyword>
<dbReference type="InterPro" id="IPR021043">
    <property type="entry name" value="NIFK_FHA_Ki67-binding"/>
</dbReference>
<dbReference type="InterPro" id="IPR035979">
    <property type="entry name" value="RBD_domain_sf"/>
</dbReference>
<dbReference type="SUPFAM" id="SSF54928">
    <property type="entry name" value="RNA-binding domain, RBD"/>
    <property type="match status" value="1"/>
</dbReference>
<name>A0A8C5QML2_9ANUR</name>
<feature type="domain" description="RRM" evidence="6">
    <location>
        <begin position="66"/>
        <end position="144"/>
    </location>
</feature>
<evidence type="ECO:0000256" key="4">
    <source>
        <dbReference type="PROSITE-ProRule" id="PRU00176"/>
    </source>
</evidence>
<accession>A0A8C5QML2</accession>
<dbReference type="InterPro" id="IPR000504">
    <property type="entry name" value="RRM_dom"/>
</dbReference>
<reference evidence="7" key="2">
    <citation type="submission" date="2025-09" db="UniProtKB">
        <authorList>
            <consortium name="Ensembl"/>
        </authorList>
    </citation>
    <scope>IDENTIFICATION</scope>
</reference>
<keyword evidence="2 4" id="KW-0694">RNA-binding</keyword>
<organism evidence="7 8">
    <name type="scientific">Leptobrachium leishanense</name>
    <name type="common">Leishan spiny toad</name>
    <dbReference type="NCBI Taxonomy" id="445787"/>
    <lineage>
        <taxon>Eukaryota</taxon>
        <taxon>Metazoa</taxon>
        <taxon>Chordata</taxon>
        <taxon>Craniata</taxon>
        <taxon>Vertebrata</taxon>
        <taxon>Euteleostomi</taxon>
        <taxon>Amphibia</taxon>
        <taxon>Batrachia</taxon>
        <taxon>Anura</taxon>
        <taxon>Pelobatoidea</taxon>
        <taxon>Megophryidae</taxon>
        <taxon>Leptobrachium</taxon>
    </lineage>
</organism>
<proteinExistence type="predicted"/>
<dbReference type="AlphaFoldDB" id="A0A8C5QML2"/>
<dbReference type="Pfam" id="PF00076">
    <property type="entry name" value="RRM_1"/>
    <property type="match status" value="1"/>
</dbReference>
<dbReference type="GeneTree" id="ENSGT00390000011515"/>
<feature type="compositionally biased region" description="Basic residues" evidence="5">
    <location>
        <begin position="290"/>
        <end position="305"/>
    </location>
</feature>
<sequence>MLKEVVAASGLSHVLVPDSLLQSLSMAESPDTAGPLLSLDPELQSHFQEKVREIRRKPKASSLSPGVVYVGHIPRVLHEPQLRQYFSQFGSVTRLRLARSKKTGGSKGFAFVEFECDEVAKIVADTMNNYLFCERLLKCEFMPTDKIHPRLFVGCDTMFKKPTHPAIKRYNRKRTPKEREKMERKLLEKERRLRKRLAEKGIDYDFPGFAAQKSSRADQTLEADVTVNSLDPTPVCTPSVLETRKSMRFEHDDESDDEIVLKFAETATPPGEETLSEEETPTKEETPKITKSKKAKNKKKRTPRK</sequence>
<evidence type="ECO:0000256" key="5">
    <source>
        <dbReference type="SAM" id="MobiDB-lite"/>
    </source>
</evidence>
<dbReference type="GO" id="GO:0005730">
    <property type="term" value="C:nucleolus"/>
    <property type="evidence" value="ECO:0007669"/>
    <property type="project" value="UniProtKB-SubCell"/>
</dbReference>
<dbReference type="PROSITE" id="PS50102">
    <property type="entry name" value="RRM"/>
    <property type="match status" value="1"/>
</dbReference>